<dbReference type="OrthoDB" id="3558022at2759"/>
<feature type="transmembrane region" description="Helical" evidence="4">
    <location>
        <begin position="36"/>
        <end position="53"/>
    </location>
</feature>
<name>A0A8H4RPA6_9HELO</name>
<evidence type="ECO:0000256" key="1">
    <source>
        <dbReference type="ARBA" id="ARBA00022692"/>
    </source>
</evidence>
<dbReference type="GO" id="GO:0016020">
    <property type="term" value="C:membrane"/>
    <property type="evidence" value="ECO:0007669"/>
    <property type="project" value="UniProtKB-SubCell"/>
</dbReference>
<comment type="subcellular location">
    <subcellularLocation>
        <location evidence="4">Membrane</location>
        <topology evidence="4">Multi-pass membrane protein</topology>
    </subcellularLocation>
</comment>
<evidence type="ECO:0000256" key="2">
    <source>
        <dbReference type="ARBA" id="ARBA00022989"/>
    </source>
</evidence>
<keyword evidence="2 4" id="KW-1133">Transmembrane helix</keyword>
<protein>
    <recommendedName>
        <fullName evidence="4">Altered inheritance of mitochondria protein 11</fullName>
    </recommendedName>
</protein>
<dbReference type="Proteomes" id="UP000566819">
    <property type="component" value="Unassembled WGS sequence"/>
</dbReference>
<organism evidence="6 7">
    <name type="scientific">Cudoniella acicularis</name>
    <dbReference type="NCBI Taxonomy" id="354080"/>
    <lineage>
        <taxon>Eukaryota</taxon>
        <taxon>Fungi</taxon>
        <taxon>Dikarya</taxon>
        <taxon>Ascomycota</taxon>
        <taxon>Pezizomycotina</taxon>
        <taxon>Leotiomycetes</taxon>
        <taxon>Helotiales</taxon>
        <taxon>Tricladiaceae</taxon>
        <taxon>Cudoniella</taxon>
    </lineage>
</organism>
<dbReference type="AlphaFoldDB" id="A0A8H4RPA6"/>
<reference evidence="6 7" key="1">
    <citation type="submission" date="2020-03" db="EMBL/GenBank/DDBJ databases">
        <title>Draft Genome Sequence of Cudoniella acicularis.</title>
        <authorList>
            <person name="Buettner E."/>
            <person name="Kellner H."/>
        </authorList>
    </citation>
    <scope>NUCLEOTIDE SEQUENCE [LARGE SCALE GENOMIC DNA]</scope>
    <source>
        <strain evidence="6 7">DSM 108380</strain>
    </source>
</reference>
<sequence>MAFLQPTMALPQTSQTSSTAPETRSSIFSRRSARQLGLFAAGAGFFAITSVITRRSLVRRYKATIPKFYQPSNRANFEVNGAMEAFEALNIATINVLSVGMMASGGLLWAFDISSLDDMRQKVRTKMGAPGSLEDKDAEEEIEEWFATVLSRKEFKHLKGKEKELKDNKDEEETKP</sequence>
<keyword evidence="1 4" id="KW-0812">Transmembrane</keyword>
<evidence type="ECO:0000256" key="4">
    <source>
        <dbReference type="RuleBase" id="RU367098"/>
    </source>
</evidence>
<gene>
    <name evidence="4" type="primary">AIM11</name>
    <name evidence="6" type="ORF">G7Y89_g5624</name>
</gene>
<proteinExistence type="inferred from homology"/>
<accession>A0A8H4RPA6</accession>
<feature type="region of interest" description="Disordered" evidence="5">
    <location>
        <begin position="1"/>
        <end position="26"/>
    </location>
</feature>
<feature type="compositionally biased region" description="Polar residues" evidence="5">
    <location>
        <begin position="10"/>
        <end position="26"/>
    </location>
</feature>
<evidence type="ECO:0000313" key="6">
    <source>
        <dbReference type="EMBL" id="KAF4632496.1"/>
    </source>
</evidence>
<evidence type="ECO:0000256" key="5">
    <source>
        <dbReference type="SAM" id="MobiDB-lite"/>
    </source>
</evidence>
<dbReference type="GO" id="GO:0005739">
    <property type="term" value="C:mitochondrion"/>
    <property type="evidence" value="ECO:0007669"/>
    <property type="project" value="TreeGrafter"/>
</dbReference>
<feature type="transmembrane region" description="Helical" evidence="4">
    <location>
        <begin position="88"/>
        <end position="111"/>
    </location>
</feature>
<dbReference type="EMBL" id="JAAMPI010000342">
    <property type="protein sequence ID" value="KAF4632496.1"/>
    <property type="molecule type" value="Genomic_DNA"/>
</dbReference>
<comment type="similarity">
    <text evidence="4">Belongs to the AIM11 family.</text>
</comment>
<comment type="caution">
    <text evidence="6">The sequence shown here is derived from an EMBL/GenBank/DDBJ whole genome shotgun (WGS) entry which is preliminary data.</text>
</comment>
<dbReference type="PANTHER" id="PTHR39136:SF1">
    <property type="entry name" value="ALTERED INHERITANCE OF MITOCHONDRIA PROTEIN 11"/>
    <property type="match status" value="1"/>
</dbReference>
<dbReference type="PANTHER" id="PTHR39136">
    <property type="entry name" value="ALTERED INHERITANCE OF MITOCHONDRIA PROTEIN 11"/>
    <property type="match status" value="1"/>
</dbReference>
<evidence type="ECO:0000256" key="3">
    <source>
        <dbReference type="ARBA" id="ARBA00023136"/>
    </source>
</evidence>
<keyword evidence="3 4" id="KW-0472">Membrane</keyword>
<dbReference type="InterPro" id="IPR038814">
    <property type="entry name" value="AIM11"/>
</dbReference>
<evidence type="ECO:0000313" key="7">
    <source>
        <dbReference type="Proteomes" id="UP000566819"/>
    </source>
</evidence>
<keyword evidence="7" id="KW-1185">Reference proteome</keyword>